<dbReference type="Proteomes" id="UP001291653">
    <property type="component" value="Unassembled WGS sequence"/>
</dbReference>
<organism evidence="1 2">
    <name type="scientific">Streptomyces yaizuensis</name>
    <dbReference type="NCBI Taxonomy" id="2989713"/>
    <lineage>
        <taxon>Bacteria</taxon>
        <taxon>Bacillati</taxon>
        <taxon>Actinomycetota</taxon>
        <taxon>Actinomycetes</taxon>
        <taxon>Kitasatosporales</taxon>
        <taxon>Streptomycetaceae</taxon>
        <taxon>Streptomyces</taxon>
    </lineage>
</organism>
<gene>
    <name evidence="1" type="ORF">SYYSPA8_27890</name>
</gene>
<dbReference type="EMBL" id="BSBI01000013">
    <property type="protein sequence ID" value="GLF98197.1"/>
    <property type="molecule type" value="Genomic_DNA"/>
</dbReference>
<sequence length="115" mass="13166">MPCQLIVRMAVCDDCRTLAVEYGMNLIGSRRHGADPRHWALALTTSQIDLDDHLIGVHSVWLPDRQPDCDVCEAWRAEYAIGPMVELEAWHRAWHLCEPLREVCTPGNHQLTHLM</sequence>
<proteinExistence type="predicted"/>
<name>A0ABQ5P6K7_9ACTN</name>
<accession>A0ABQ5P6K7</accession>
<keyword evidence="2" id="KW-1185">Reference proteome</keyword>
<evidence type="ECO:0000313" key="1">
    <source>
        <dbReference type="EMBL" id="GLF98197.1"/>
    </source>
</evidence>
<protein>
    <submittedName>
        <fullName evidence="1">Uncharacterized protein</fullName>
    </submittedName>
</protein>
<evidence type="ECO:0000313" key="2">
    <source>
        <dbReference type="Proteomes" id="UP001291653"/>
    </source>
</evidence>
<reference evidence="1 2" key="1">
    <citation type="submission" date="2022-10" db="EMBL/GenBank/DDBJ databases">
        <title>Draft genome sequence of Streptomyces sp. YSPA8.</title>
        <authorList>
            <person name="Moriuchi R."/>
            <person name="Dohra H."/>
            <person name="Yamamura H."/>
            <person name="Kodani S."/>
        </authorList>
    </citation>
    <scope>NUCLEOTIDE SEQUENCE [LARGE SCALE GENOMIC DNA]</scope>
    <source>
        <strain evidence="1 2">YSPA8</strain>
    </source>
</reference>
<dbReference type="RefSeq" id="WP_323450180.1">
    <property type="nucleotide sequence ID" value="NZ_BSBI01000013.1"/>
</dbReference>
<comment type="caution">
    <text evidence="1">The sequence shown here is derived from an EMBL/GenBank/DDBJ whole genome shotgun (WGS) entry which is preliminary data.</text>
</comment>